<dbReference type="PANTHER" id="PTHR43300">
    <property type="entry name" value="ACETYLTRANSFERASE"/>
    <property type="match status" value="1"/>
</dbReference>
<dbReference type="EMBL" id="JBHSCX010000004">
    <property type="protein sequence ID" value="MFC4361761.1"/>
    <property type="molecule type" value="Genomic_DNA"/>
</dbReference>
<evidence type="ECO:0000256" key="3">
    <source>
        <dbReference type="ARBA" id="ARBA00022737"/>
    </source>
</evidence>
<evidence type="ECO:0000256" key="1">
    <source>
        <dbReference type="ARBA" id="ARBA00007274"/>
    </source>
</evidence>
<keyword evidence="2 5" id="KW-0808">Transferase</keyword>
<dbReference type="Proteomes" id="UP001595840">
    <property type="component" value="Unassembled WGS sequence"/>
</dbReference>
<dbReference type="Pfam" id="PF00132">
    <property type="entry name" value="Hexapep"/>
    <property type="match status" value="1"/>
</dbReference>
<dbReference type="Gene3D" id="2.160.10.10">
    <property type="entry name" value="Hexapeptide repeat proteins"/>
    <property type="match status" value="1"/>
</dbReference>
<gene>
    <name evidence="5" type="ORF">ACFOX3_05560</name>
</gene>
<accession>A0ABV8V1J7</accession>
<dbReference type="InterPro" id="IPR011004">
    <property type="entry name" value="Trimer_LpxA-like_sf"/>
</dbReference>
<comment type="similarity">
    <text evidence="1">Belongs to the transferase hexapeptide repeat family.</text>
</comment>
<evidence type="ECO:0000313" key="5">
    <source>
        <dbReference type="EMBL" id="MFC4361761.1"/>
    </source>
</evidence>
<organism evidence="5 6">
    <name type="scientific">Simiduia curdlanivorans</name>
    <dbReference type="NCBI Taxonomy" id="1492769"/>
    <lineage>
        <taxon>Bacteria</taxon>
        <taxon>Pseudomonadati</taxon>
        <taxon>Pseudomonadota</taxon>
        <taxon>Gammaproteobacteria</taxon>
        <taxon>Cellvibrionales</taxon>
        <taxon>Cellvibrionaceae</taxon>
        <taxon>Simiduia</taxon>
    </lineage>
</organism>
<dbReference type="SUPFAM" id="SSF51161">
    <property type="entry name" value="Trimeric LpxA-like enzymes"/>
    <property type="match status" value="1"/>
</dbReference>
<proteinExistence type="inferred from homology"/>
<dbReference type="InterPro" id="IPR001451">
    <property type="entry name" value="Hexapep"/>
</dbReference>
<dbReference type="GO" id="GO:0016746">
    <property type="term" value="F:acyltransferase activity"/>
    <property type="evidence" value="ECO:0007669"/>
    <property type="project" value="UniProtKB-KW"/>
</dbReference>
<keyword evidence="3" id="KW-0677">Repeat</keyword>
<comment type="caution">
    <text evidence="5">The sequence shown here is derived from an EMBL/GenBank/DDBJ whole genome shotgun (WGS) entry which is preliminary data.</text>
</comment>
<name>A0ABV8V1J7_9GAMM</name>
<dbReference type="PROSITE" id="PS00101">
    <property type="entry name" value="HEXAPEP_TRANSFERASES"/>
    <property type="match status" value="1"/>
</dbReference>
<protein>
    <submittedName>
        <fullName evidence="5">CatB-related O-acetyltransferase</fullName>
        <ecNumber evidence="5">2.3.1.-</ecNumber>
    </submittedName>
</protein>
<sequence>MFSYLYFKMIGMLRGIGFKDSVLGFDSKIEPGAVVIECAIDRHSYVGSHSTIINTTIGSFCSIANRVTIGCASHPMHFVSTSPVFLSHTDSVKTKYARHEYLPKIRTYIGNDVWIGEGVFIKAGIRVGTGAVVGMGAVVTKDVPEYAIVAGNPAKVLRYRFDQKLIAELLASEWWMLPTDRLTELGEYINEPSVFLEKLTGE</sequence>
<dbReference type="RefSeq" id="WP_290263712.1">
    <property type="nucleotide sequence ID" value="NZ_JAUFQG010000006.1"/>
</dbReference>
<evidence type="ECO:0000313" key="6">
    <source>
        <dbReference type="Proteomes" id="UP001595840"/>
    </source>
</evidence>
<evidence type="ECO:0000256" key="4">
    <source>
        <dbReference type="ARBA" id="ARBA00023315"/>
    </source>
</evidence>
<dbReference type="PANTHER" id="PTHR43300:SF11">
    <property type="entry name" value="ACETYLTRANSFERASE RV3034C-RELATED"/>
    <property type="match status" value="1"/>
</dbReference>
<evidence type="ECO:0000256" key="2">
    <source>
        <dbReference type="ARBA" id="ARBA00022679"/>
    </source>
</evidence>
<keyword evidence="4 5" id="KW-0012">Acyltransferase</keyword>
<reference evidence="6" key="1">
    <citation type="journal article" date="2019" name="Int. J. Syst. Evol. Microbiol.">
        <title>The Global Catalogue of Microorganisms (GCM) 10K type strain sequencing project: providing services to taxonomists for standard genome sequencing and annotation.</title>
        <authorList>
            <consortium name="The Broad Institute Genomics Platform"/>
            <consortium name="The Broad Institute Genome Sequencing Center for Infectious Disease"/>
            <person name="Wu L."/>
            <person name="Ma J."/>
        </authorList>
    </citation>
    <scope>NUCLEOTIDE SEQUENCE [LARGE SCALE GENOMIC DNA]</scope>
    <source>
        <strain evidence="6">CECT 8570</strain>
    </source>
</reference>
<dbReference type="CDD" id="cd03349">
    <property type="entry name" value="LbH_XAT"/>
    <property type="match status" value="1"/>
</dbReference>
<keyword evidence="6" id="KW-1185">Reference proteome</keyword>
<dbReference type="EC" id="2.3.1.-" evidence="5"/>
<dbReference type="InterPro" id="IPR018357">
    <property type="entry name" value="Hexapep_transf_CS"/>
</dbReference>
<dbReference type="InterPro" id="IPR050179">
    <property type="entry name" value="Trans_hexapeptide_repeat"/>
</dbReference>